<evidence type="ECO:0000256" key="2">
    <source>
        <dbReference type="ARBA" id="ARBA00022723"/>
    </source>
</evidence>
<dbReference type="PRINTS" id="PR00162">
    <property type="entry name" value="RIESKE"/>
</dbReference>
<dbReference type="GO" id="GO:0004497">
    <property type="term" value="F:monooxygenase activity"/>
    <property type="evidence" value="ECO:0007669"/>
    <property type="project" value="UniProtKB-ARBA"/>
</dbReference>
<dbReference type="EMBL" id="JACEOG010000002">
    <property type="protein sequence ID" value="MBA4609642.1"/>
    <property type="molecule type" value="Genomic_DNA"/>
</dbReference>
<dbReference type="SUPFAM" id="SSF51905">
    <property type="entry name" value="FAD/NAD(P)-binding domain"/>
    <property type="match status" value="1"/>
</dbReference>
<dbReference type="PANTHER" id="PTHR13847">
    <property type="entry name" value="SARCOSINE DEHYDROGENASE-RELATED"/>
    <property type="match status" value="1"/>
</dbReference>
<dbReference type="RefSeq" id="WP_181756490.1">
    <property type="nucleotide sequence ID" value="NZ_JACEOG010000002.1"/>
</dbReference>
<dbReference type="SUPFAM" id="SSF50022">
    <property type="entry name" value="ISP domain"/>
    <property type="match status" value="1"/>
</dbReference>
<dbReference type="GO" id="GO:0016020">
    <property type="term" value="C:membrane"/>
    <property type="evidence" value="ECO:0007669"/>
    <property type="project" value="InterPro"/>
</dbReference>
<dbReference type="PANTHER" id="PTHR13847:SF274">
    <property type="entry name" value="RIESKE 2FE-2S IRON-SULFUR PROTEIN YHFW-RELATED"/>
    <property type="match status" value="1"/>
</dbReference>
<dbReference type="GO" id="GO:0046872">
    <property type="term" value="F:metal ion binding"/>
    <property type="evidence" value="ECO:0007669"/>
    <property type="project" value="UniProtKB-KW"/>
</dbReference>
<gene>
    <name evidence="8" type="ORF">H1W00_14245</name>
</gene>
<feature type="region of interest" description="Disordered" evidence="6">
    <location>
        <begin position="472"/>
        <end position="509"/>
    </location>
</feature>
<dbReference type="InterPro" id="IPR036922">
    <property type="entry name" value="Rieske_2Fe-2S_sf"/>
</dbReference>
<sequence>MNDDNRPLWLVPADVAGHDPLPDACDDLVVGAGVVGLTTAVLLARAGRKVCVVEARYVGAGSPGHSPAKVWVLQGPRLSTLLEDHSREVVQAYVDMNRAGFDWLVGFAGQHDVRMDRRTAATFAAKPTETSRARAEYVAAMSVGLPVEWTDDPGLPVPTHGAVTLADQAQIDPGSHLAALAAELRAHGGSLVEHARVMNVDWIGAPTAHLDDGRKVRAESLVVATGSPILDRSLAFSDLEPQRSYAVGYELADPPQVMALSAGSPSVSLRDALTEDGRPALLVGGFGHGVGRTESERDHVEMIRTWTAEHFPEAREVAAWSAQDYTTGDGLPRFGRMPRGGDRIRFATGFAKWGFTNGTAAALAIASDILGDRLPWADSVVDHSSPLLSTRGRAAINAKVAKEVATGAARVIATSPRSLQPGEGDVHRDGVRVVAESRSERGTCRVQGLCTHLGGVLRWNDQERSWDCPLHGSRFSPEGDVLNGPATKPLKRLDTQDDDEGKDDDRIGV</sequence>
<accession>A0A838XHT1</accession>
<dbReference type="InterPro" id="IPR017941">
    <property type="entry name" value="Rieske_2Fe-2S"/>
</dbReference>
<protein>
    <submittedName>
        <fullName evidence="8">FAD-dependent oxidoreductase</fullName>
    </submittedName>
</protein>
<dbReference type="Gene3D" id="3.30.9.10">
    <property type="entry name" value="D-Amino Acid Oxidase, subunit A, domain 2"/>
    <property type="match status" value="1"/>
</dbReference>
<evidence type="ECO:0000256" key="3">
    <source>
        <dbReference type="ARBA" id="ARBA00023004"/>
    </source>
</evidence>
<dbReference type="GO" id="GO:0005737">
    <property type="term" value="C:cytoplasm"/>
    <property type="evidence" value="ECO:0007669"/>
    <property type="project" value="TreeGrafter"/>
</dbReference>
<evidence type="ECO:0000256" key="6">
    <source>
        <dbReference type="SAM" id="MobiDB-lite"/>
    </source>
</evidence>
<reference evidence="8 9" key="1">
    <citation type="submission" date="2020-07" db="EMBL/GenBank/DDBJ databases">
        <title>Draft genome and description of Aeromicrobium phoceense strain Marseille-Q0843 isolated from healthy skin swab.</title>
        <authorList>
            <person name="Boxberger M."/>
            <person name="La Scola B."/>
        </authorList>
    </citation>
    <scope>NUCLEOTIDE SEQUENCE [LARGE SCALE GENOMIC DNA]</scope>
    <source>
        <strain evidence="8 9">Marseille-Q0843</strain>
    </source>
</reference>
<dbReference type="Gene3D" id="3.50.50.60">
    <property type="entry name" value="FAD/NAD(P)-binding domain"/>
    <property type="match status" value="1"/>
</dbReference>
<evidence type="ECO:0000256" key="4">
    <source>
        <dbReference type="ARBA" id="ARBA00023014"/>
    </source>
</evidence>
<proteinExistence type="predicted"/>
<dbReference type="InterPro" id="IPR036188">
    <property type="entry name" value="FAD/NAD-bd_sf"/>
</dbReference>
<dbReference type="Proteomes" id="UP000550354">
    <property type="component" value="Unassembled WGS sequence"/>
</dbReference>
<comment type="caution">
    <text evidence="8">The sequence shown here is derived from an EMBL/GenBank/DDBJ whole genome shotgun (WGS) entry which is preliminary data.</text>
</comment>
<evidence type="ECO:0000313" key="8">
    <source>
        <dbReference type="EMBL" id="MBA4609642.1"/>
    </source>
</evidence>
<name>A0A838XHT1_9ACTN</name>
<dbReference type="GO" id="GO:0051537">
    <property type="term" value="F:2 iron, 2 sulfur cluster binding"/>
    <property type="evidence" value="ECO:0007669"/>
    <property type="project" value="UniProtKB-KW"/>
</dbReference>
<keyword evidence="9" id="KW-1185">Reference proteome</keyword>
<dbReference type="AlphaFoldDB" id="A0A838XHT1"/>
<keyword evidence="4" id="KW-0411">Iron-sulfur</keyword>
<keyword evidence="1" id="KW-0001">2Fe-2S</keyword>
<dbReference type="Pfam" id="PF01266">
    <property type="entry name" value="DAO"/>
    <property type="match status" value="1"/>
</dbReference>
<organism evidence="8 9">
    <name type="scientific">Aeromicrobium phoceense</name>
    <dbReference type="NCBI Taxonomy" id="2754045"/>
    <lineage>
        <taxon>Bacteria</taxon>
        <taxon>Bacillati</taxon>
        <taxon>Actinomycetota</taxon>
        <taxon>Actinomycetes</taxon>
        <taxon>Propionibacteriales</taxon>
        <taxon>Nocardioidaceae</taxon>
        <taxon>Aeromicrobium</taxon>
    </lineage>
</organism>
<keyword evidence="3" id="KW-0408">Iron</keyword>
<evidence type="ECO:0000259" key="7">
    <source>
        <dbReference type="PROSITE" id="PS51296"/>
    </source>
</evidence>
<evidence type="ECO:0000256" key="5">
    <source>
        <dbReference type="ARBA" id="ARBA00023157"/>
    </source>
</evidence>
<evidence type="ECO:0000256" key="1">
    <source>
        <dbReference type="ARBA" id="ARBA00022714"/>
    </source>
</evidence>
<dbReference type="PROSITE" id="PS51296">
    <property type="entry name" value="RIESKE"/>
    <property type="match status" value="1"/>
</dbReference>
<evidence type="ECO:0000313" key="9">
    <source>
        <dbReference type="Proteomes" id="UP000550354"/>
    </source>
</evidence>
<keyword evidence="2" id="KW-0479">Metal-binding</keyword>
<keyword evidence="5" id="KW-1015">Disulfide bond</keyword>
<dbReference type="GO" id="GO:0016705">
    <property type="term" value="F:oxidoreductase activity, acting on paired donors, with incorporation or reduction of molecular oxygen"/>
    <property type="evidence" value="ECO:0007669"/>
    <property type="project" value="UniProtKB-ARBA"/>
</dbReference>
<dbReference type="Gene3D" id="2.102.10.10">
    <property type="entry name" value="Rieske [2Fe-2S] iron-sulphur domain"/>
    <property type="match status" value="1"/>
</dbReference>
<feature type="domain" description="Rieske" evidence="7">
    <location>
        <begin position="411"/>
        <end position="504"/>
    </location>
</feature>
<dbReference type="InterPro" id="IPR006076">
    <property type="entry name" value="FAD-dep_OxRdtase"/>
</dbReference>
<dbReference type="Pfam" id="PF00355">
    <property type="entry name" value="Rieske"/>
    <property type="match status" value="1"/>
</dbReference>
<dbReference type="InterPro" id="IPR005805">
    <property type="entry name" value="Rieske_Fe-S_prot_C"/>
</dbReference>